<organism evidence="1 2">
    <name type="scientific">Naganishia onofrii</name>
    <dbReference type="NCBI Taxonomy" id="1851511"/>
    <lineage>
        <taxon>Eukaryota</taxon>
        <taxon>Fungi</taxon>
        <taxon>Dikarya</taxon>
        <taxon>Basidiomycota</taxon>
        <taxon>Agaricomycotina</taxon>
        <taxon>Tremellomycetes</taxon>
        <taxon>Filobasidiales</taxon>
        <taxon>Filobasidiaceae</taxon>
        <taxon>Naganishia</taxon>
    </lineage>
</organism>
<accession>A0ACC2X5N7</accession>
<sequence length="662" mass="70841">MAHSPKSDIEQDFLLAFAQIPPSAIRIPPPSSTDDSPTGNPNPDVQDSHAQDTRLRSRLASFPPPPAVLAANNSKKTPQRDIGSNSLPTASSFTAGALSGGVADMFLSSILPSSLPNKSTSTNTHPGAPGRIRMLSSQREGLTLNNMTNNFRRFVSRAGFIFWLMDRVEEVMFWRKPVWTWAWIISFYPRLLLCIPSAALILILLHQYEKAHPSLTNPASLPTAVPAPRSILSNPLAGTLGASLTANADPAVNPAARNDAHGDHSTEGKAHGSTVDTDGNVIPAVSAGVPESGVDYYMNLQGIQNLMGLVSDVHDAVLPYLAMISPNLATTIPPPTTFPLSATHILMLLIPPTILLPLLPGSFIPFLLLPLGIAPPVIFHPAFLYTALWTQGFLRPARLKAWRAKAERWVLTDRLDDAIAQSEIREVRVWENERLDPNWKPEIVKTAALAAASTADRDTLGAAKVGGGKAGRESTVLLAPPPESAWSSRFLKSSERRPWVRVLPRDPTQSLWSEALPNLSPSQSTSPTSPTGTTSTATTNSNQSTSTDGRVALSLIPGWSFVPREEWRVDLAANWSTSDCDEAGWVYCDDQWEHAAPRPLVVPVSVSGTGSGSGSGSGNGGRGGGAGEGGGGGGKGDAVTAGVPIYVTRRRQWWRRVYSTAP</sequence>
<proteinExistence type="predicted"/>
<reference evidence="1" key="1">
    <citation type="submission" date="2023-04" db="EMBL/GenBank/DDBJ databases">
        <title>Draft Genome sequencing of Naganishia species isolated from polar environments using Oxford Nanopore Technology.</title>
        <authorList>
            <person name="Leo P."/>
            <person name="Venkateswaran K."/>
        </authorList>
    </citation>
    <scope>NUCLEOTIDE SEQUENCE</scope>
    <source>
        <strain evidence="1">DBVPG 5303</strain>
    </source>
</reference>
<dbReference type="Proteomes" id="UP001234202">
    <property type="component" value="Unassembled WGS sequence"/>
</dbReference>
<keyword evidence="2" id="KW-1185">Reference proteome</keyword>
<gene>
    <name evidence="1" type="ORF">QFC24_005873</name>
</gene>
<name>A0ACC2X5N7_9TREE</name>
<dbReference type="EMBL" id="JASBWV010000026">
    <property type="protein sequence ID" value="KAJ9118910.1"/>
    <property type="molecule type" value="Genomic_DNA"/>
</dbReference>
<evidence type="ECO:0000313" key="2">
    <source>
        <dbReference type="Proteomes" id="UP001234202"/>
    </source>
</evidence>
<protein>
    <submittedName>
        <fullName evidence="1">Uncharacterized protein</fullName>
    </submittedName>
</protein>
<comment type="caution">
    <text evidence="1">The sequence shown here is derived from an EMBL/GenBank/DDBJ whole genome shotgun (WGS) entry which is preliminary data.</text>
</comment>
<evidence type="ECO:0000313" key="1">
    <source>
        <dbReference type="EMBL" id="KAJ9118910.1"/>
    </source>
</evidence>